<dbReference type="STRING" id="1619036.US58_C0007G0002"/>
<dbReference type="Proteomes" id="UP000034333">
    <property type="component" value="Unassembled WGS sequence"/>
</dbReference>
<dbReference type="AlphaFoldDB" id="A0A0G0KK62"/>
<reference evidence="1 2" key="1">
    <citation type="journal article" date="2015" name="Nature">
        <title>rRNA introns, odd ribosomes, and small enigmatic genomes across a large radiation of phyla.</title>
        <authorList>
            <person name="Brown C.T."/>
            <person name="Hug L.A."/>
            <person name="Thomas B.C."/>
            <person name="Sharon I."/>
            <person name="Castelle C.J."/>
            <person name="Singh A."/>
            <person name="Wilkins M.J."/>
            <person name="Williams K.H."/>
            <person name="Banfield J.F."/>
        </authorList>
    </citation>
    <scope>NUCLEOTIDE SEQUENCE [LARGE SCALE GENOMIC DNA]</scope>
</reference>
<evidence type="ECO:0000313" key="2">
    <source>
        <dbReference type="Proteomes" id="UP000034333"/>
    </source>
</evidence>
<sequence>MHDRIAYSPQSSIGNCDINRDRCEADNLDDKISEEKTDPVNLEVDRRKIKAECRKKEANFKKDYLDKHKLAGGPYTPFDCVQAYLNYDDARIAHFTTKEKLEYESVLCALHVEYEKLKALYPQK</sequence>
<organism evidence="1 2">
    <name type="scientific">Candidatus Magasanikbacteria bacterium GW2011_GWA2_37_8</name>
    <dbReference type="NCBI Taxonomy" id="1619036"/>
    <lineage>
        <taxon>Bacteria</taxon>
        <taxon>Candidatus Magasanikiibacteriota</taxon>
    </lineage>
</organism>
<gene>
    <name evidence="1" type="ORF">US58_C0007G0002</name>
</gene>
<dbReference type="EMBL" id="LBTN01000007">
    <property type="protein sequence ID" value="KKQ40991.1"/>
    <property type="molecule type" value="Genomic_DNA"/>
</dbReference>
<accession>A0A0G0KK62</accession>
<proteinExistence type="predicted"/>
<evidence type="ECO:0000313" key="1">
    <source>
        <dbReference type="EMBL" id="KKQ40991.1"/>
    </source>
</evidence>
<name>A0A0G0KK62_9BACT</name>
<comment type="caution">
    <text evidence="1">The sequence shown here is derived from an EMBL/GenBank/DDBJ whole genome shotgun (WGS) entry which is preliminary data.</text>
</comment>
<protein>
    <submittedName>
        <fullName evidence="1">Uncharacterized protein</fullName>
    </submittedName>
</protein>